<dbReference type="Gene3D" id="2.60.40.1190">
    <property type="match status" value="1"/>
</dbReference>
<dbReference type="Proteomes" id="UP000624703">
    <property type="component" value="Unassembled WGS sequence"/>
</dbReference>
<evidence type="ECO:0000313" key="2">
    <source>
        <dbReference type="Proteomes" id="UP000624703"/>
    </source>
</evidence>
<comment type="caution">
    <text evidence="1">The sequence shown here is derived from an EMBL/GenBank/DDBJ whole genome shotgun (WGS) entry which is preliminary data.</text>
</comment>
<evidence type="ECO:0000313" key="1">
    <source>
        <dbReference type="EMBL" id="MBK1792160.1"/>
    </source>
</evidence>
<reference evidence="1" key="1">
    <citation type="submission" date="2021-01" db="EMBL/GenBank/DDBJ databases">
        <title>Modified the classification status of verrucomicrobia.</title>
        <authorList>
            <person name="Feng X."/>
        </authorList>
    </citation>
    <scope>NUCLEOTIDE SEQUENCE</scope>
    <source>
        <strain evidence="1">_KCTC 22039</strain>
    </source>
</reference>
<protein>
    <submittedName>
        <fullName evidence="1">Uncharacterized protein</fullName>
    </submittedName>
</protein>
<accession>A0A8J7SMM2</accession>
<dbReference type="AlphaFoldDB" id="A0A8J7SMM2"/>
<sequence length="163" mass="18221">MDKENLWFVVTRSQPAVIHPDAQPGKFTADLWKYDVAELFFADPVSGRYIEFNLASNGAWWQAEFVAPRIRDRMEDIVMPGVHTFADSSESGTWVAAMAIPLDMLRARVGFGPETKANVSFVVNSPDPVHLSANELAGEVPDFHQPRKFSRIEVVDGKAVFAR</sequence>
<organism evidence="1 2">
    <name type="scientific">Persicirhabdus sediminis</name>
    <dbReference type="NCBI Taxonomy" id="454144"/>
    <lineage>
        <taxon>Bacteria</taxon>
        <taxon>Pseudomonadati</taxon>
        <taxon>Verrucomicrobiota</taxon>
        <taxon>Verrucomicrobiia</taxon>
        <taxon>Verrucomicrobiales</taxon>
        <taxon>Verrucomicrobiaceae</taxon>
        <taxon>Persicirhabdus</taxon>
    </lineage>
</organism>
<name>A0A8J7SMM2_9BACT</name>
<keyword evidence="2" id="KW-1185">Reference proteome</keyword>
<proteinExistence type="predicted"/>
<gene>
    <name evidence="1" type="ORF">JIN82_13440</name>
</gene>
<dbReference type="RefSeq" id="WP_200312173.1">
    <property type="nucleotide sequence ID" value="NZ_JAENIM010000043.1"/>
</dbReference>
<dbReference type="SUPFAM" id="SSF49344">
    <property type="entry name" value="CBD9-like"/>
    <property type="match status" value="1"/>
</dbReference>
<dbReference type="EMBL" id="JAENIM010000043">
    <property type="protein sequence ID" value="MBK1792160.1"/>
    <property type="molecule type" value="Genomic_DNA"/>
</dbReference>